<dbReference type="AlphaFoldDB" id="A0A316G3A4"/>
<evidence type="ECO:0000313" key="1">
    <source>
        <dbReference type="EMBL" id="PWK48867.1"/>
    </source>
</evidence>
<proteinExistence type="predicted"/>
<dbReference type="InterPro" id="IPR015943">
    <property type="entry name" value="WD40/YVTN_repeat-like_dom_sf"/>
</dbReference>
<evidence type="ECO:0000313" key="2">
    <source>
        <dbReference type="Proteomes" id="UP000245697"/>
    </source>
</evidence>
<accession>A0A316G3A4</accession>
<gene>
    <name evidence="1" type="ORF">BC793_105217</name>
</gene>
<evidence type="ECO:0008006" key="3">
    <source>
        <dbReference type="Google" id="ProtNLM"/>
    </source>
</evidence>
<name>A0A316G3A4_9ACTN</name>
<dbReference type="Gene3D" id="2.130.10.10">
    <property type="entry name" value="YVTN repeat-like/Quinoprotein amine dehydrogenase"/>
    <property type="match status" value="1"/>
</dbReference>
<organism evidence="1 2">
    <name type="scientific">Actinoplanes xinjiangensis</name>
    <dbReference type="NCBI Taxonomy" id="512350"/>
    <lineage>
        <taxon>Bacteria</taxon>
        <taxon>Bacillati</taxon>
        <taxon>Actinomycetota</taxon>
        <taxon>Actinomycetes</taxon>
        <taxon>Micromonosporales</taxon>
        <taxon>Micromonosporaceae</taxon>
        <taxon>Actinoplanes</taxon>
    </lineage>
</organism>
<reference evidence="1 2" key="1">
    <citation type="submission" date="2018-05" db="EMBL/GenBank/DDBJ databases">
        <title>Genomic Encyclopedia of Archaeal and Bacterial Type Strains, Phase II (KMG-II): from individual species to whole genera.</title>
        <authorList>
            <person name="Goeker M."/>
        </authorList>
    </citation>
    <scope>NUCLEOTIDE SEQUENCE [LARGE SCALE GENOMIC DNA]</scope>
    <source>
        <strain evidence="1 2">DSM 45184</strain>
    </source>
</reference>
<keyword evidence="2" id="KW-1185">Reference proteome</keyword>
<comment type="caution">
    <text evidence="1">The sequence shown here is derived from an EMBL/GenBank/DDBJ whole genome shotgun (WGS) entry which is preliminary data.</text>
</comment>
<protein>
    <recommendedName>
        <fullName evidence="3">WD40 repeat protein</fullName>
    </recommendedName>
</protein>
<dbReference type="EMBL" id="QGGR01000005">
    <property type="protein sequence ID" value="PWK48867.1"/>
    <property type="molecule type" value="Genomic_DNA"/>
</dbReference>
<dbReference type="Proteomes" id="UP000245697">
    <property type="component" value="Unassembled WGS sequence"/>
</dbReference>
<sequence length="381" mass="40823">MPVEIVARLRTGFAAERLLCHPRLPLIAGWEPDRPALRIWECGDGQLHELAMIGDDTVPYGREYGSDRLSRTPDAAWHPEKPQLVVAGTDILLSWTPAGTAAVTTEQPTIGFRQVAFSPDGRTLWLSPAPHWEHDWQRSIALDPATGATVVAPGWNTGVAVHPAGGLVVTMTSDQAETEVYFATMTDGTPARMRPLRRALSLACDGYETPVFSADGRYFAIRGGAYEHFVEVFAFPSLHRVAGFGLGEPYPDPGNTWSFRNITFGAAPAVLWIGTPAGRLIEYDVDGGRLDEHPPVTSQITALATTSAGVLAVASTDGDLLLLAVGTGPARAARDGVAAFLDATGPVAPRSDEDEDDRFDFVESPQAPWIHLTPGAAPGRS</sequence>
<dbReference type="SUPFAM" id="SSF69322">
    <property type="entry name" value="Tricorn protease domain 2"/>
    <property type="match status" value="1"/>
</dbReference>